<comment type="caution">
    <text evidence="2">The sequence shown here is derived from an EMBL/GenBank/DDBJ whole genome shotgun (WGS) entry which is preliminary data.</text>
</comment>
<feature type="compositionally biased region" description="Basic and acidic residues" evidence="1">
    <location>
        <begin position="70"/>
        <end position="79"/>
    </location>
</feature>
<gene>
    <name evidence="2" type="ORF">FHR20_003942</name>
</gene>
<sequence>MLGRDRLSTRPWTVYRRKMSEAEKKARLAEALRVNLRKRKTQARAQATVGDPPDSQGPDSQGPDSQSDATHSDTRSAAS</sequence>
<dbReference type="Proteomes" id="UP000564677">
    <property type="component" value="Unassembled WGS sequence"/>
</dbReference>
<name>A0A7X5V300_9SPHN</name>
<organism evidence="2 3">
    <name type="scientific">Sphingomonas leidyi</name>
    <dbReference type="NCBI Taxonomy" id="68569"/>
    <lineage>
        <taxon>Bacteria</taxon>
        <taxon>Pseudomonadati</taxon>
        <taxon>Pseudomonadota</taxon>
        <taxon>Alphaproteobacteria</taxon>
        <taxon>Sphingomonadales</taxon>
        <taxon>Sphingomonadaceae</taxon>
        <taxon>Sphingomonas</taxon>
    </lineage>
</organism>
<feature type="compositionally biased region" description="Polar residues" evidence="1">
    <location>
        <begin position="57"/>
        <end position="69"/>
    </location>
</feature>
<protein>
    <submittedName>
        <fullName evidence="2">Uncharacterized protein</fullName>
    </submittedName>
</protein>
<reference evidence="2 3" key="1">
    <citation type="submission" date="2020-03" db="EMBL/GenBank/DDBJ databases">
        <title>Genomic Encyclopedia of Type Strains, Phase IV (KMG-IV): sequencing the most valuable type-strain genomes for metagenomic binning, comparative biology and taxonomic classification.</title>
        <authorList>
            <person name="Goeker M."/>
        </authorList>
    </citation>
    <scope>NUCLEOTIDE SEQUENCE [LARGE SCALE GENOMIC DNA]</scope>
    <source>
        <strain evidence="2 3">DSM 4733</strain>
    </source>
</reference>
<keyword evidence="3" id="KW-1185">Reference proteome</keyword>
<evidence type="ECO:0000256" key="1">
    <source>
        <dbReference type="SAM" id="MobiDB-lite"/>
    </source>
</evidence>
<evidence type="ECO:0000313" key="3">
    <source>
        <dbReference type="Proteomes" id="UP000564677"/>
    </source>
</evidence>
<accession>A0A7X5V300</accession>
<proteinExistence type="predicted"/>
<dbReference type="AlphaFoldDB" id="A0A7X5V300"/>
<evidence type="ECO:0000313" key="2">
    <source>
        <dbReference type="EMBL" id="NIJ66964.1"/>
    </source>
</evidence>
<feature type="region of interest" description="Disordered" evidence="1">
    <location>
        <begin position="38"/>
        <end position="79"/>
    </location>
</feature>
<dbReference type="EMBL" id="JAASQV010000005">
    <property type="protein sequence ID" value="NIJ66964.1"/>
    <property type="molecule type" value="Genomic_DNA"/>
</dbReference>